<dbReference type="KEGG" id="byl:A4V09_04765"/>
<keyword evidence="2" id="KW-1185">Reference proteome</keyword>
<accession>A0A1C7I8G2</accession>
<dbReference type="Proteomes" id="UP000092574">
    <property type="component" value="Chromosome"/>
</dbReference>
<reference evidence="1" key="1">
    <citation type="submission" date="2017-04" db="EMBL/GenBank/DDBJ databases">
        <title>Complete Genome Sequences of Twelve Strains of a Stable Defined Moderately Diverse Mouse Microbiota 2 (sDMDMm2).</title>
        <authorList>
            <person name="Uchimura Y."/>
            <person name="Wyss M."/>
            <person name="Brugiroux S."/>
            <person name="Limenitakis J.P."/>
            <person name="Stecher B."/>
            <person name="McCoy K.D."/>
            <person name="Macpherson A.J."/>
        </authorList>
    </citation>
    <scope>NUCLEOTIDE SEQUENCE</scope>
    <source>
        <strain evidence="1">YL58</strain>
    </source>
</reference>
<proteinExistence type="predicted"/>
<dbReference type="STRING" id="1796616.A4V09_04765"/>
<name>A0A1C7I8G2_9FIRM</name>
<evidence type="ECO:0000313" key="2">
    <source>
        <dbReference type="Proteomes" id="UP000092574"/>
    </source>
</evidence>
<dbReference type="PROSITE" id="PS51257">
    <property type="entry name" value="PROKAR_LIPOPROTEIN"/>
    <property type="match status" value="1"/>
</dbReference>
<dbReference type="AlphaFoldDB" id="A0A1C7I8G2"/>
<gene>
    <name evidence="1" type="ORF">A4V09_04765</name>
</gene>
<protein>
    <submittedName>
        <fullName evidence="1">Uncharacterized protein</fullName>
    </submittedName>
</protein>
<evidence type="ECO:0000313" key="1">
    <source>
        <dbReference type="EMBL" id="ANU75133.1"/>
    </source>
</evidence>
<dbReference type="OrthoDB" id="1826321at2"/>
<dbReference type="RefSeq" id="WP_065541348.1">
    <property type="nucleotide sequence ID" value="NZ_CP015405.2"/>
</dbReference>
<organism evidence="1 2">
    <name type="scientific">Blautia pseudococcoides</name>
    <dbReference type="NCBI Taxonomy" id="1796616"/>
    <lineage>
        <taxon>Bacteria</taxon>
        <taxon>Bacillati</taxon>
        <taxon>Bacillota</taxon>
        <taxon>Clostridia</taxon>
        <taxon>Lachnospirales</taxon>
        <taxon>Lachnospiraceae</taxon>
        <taxon>Blautia</taxon>
    </lineage>
</organism>
<sequence>MSMRYAAKVVTIIFINALLVSGCRQSPEEDIVVNKNEGTMEKIIQQGKASDKENLNIPETYTDSFSLDADEIKVNVDAKVHPVDPPLPVVRVKPHVITAEEAQKWAEVLFEGKTAYEPHTMTKQEVEEKILWYKQRISDKEALAADVGEENVQSTIESYEESIADFEKAYETAPDAELRQECRWEFHPMGYYNEIGYDGGMDEEGLNKTQQLIAVTDDLNGHTGQIVVSNRDEEDYRLNLMAFYYLDEHEMNDIPYKKISAEEAASIADKVLEKLGIEGWALYSSDNNSNEDEGKDSHMLIYTPAYGDVPVIQGPGVDVKSEDIYASNYYYSSLRIDIYNGIIYGVEWISPLEEVKTESSDVETLPFEKVYEAFRNQMKSKYTRDKVIDPADPTFQNKEADIEVNITHITQGLFRIKEKDNKEEFLIVPVWCFTGEVMVNGDNWGESEFAMINAVDGSTIDTFLGY</sequence>
<dbReference type="EMBL" id="CP015405">
    <property type="protein sequence ID" value="ANU75133.1"/>
    <property type="molecule type" value="Genomic_DNA"/>
</dbReference>